<gene>
    <name evidence="5" type="ORF">BRAFLDRAFT_91546</name>
</gene>
<keyword evidence="1" id="KW-0430">Lectin</keyword>
<feature type="compositionally biased region" description="Basic and acidic residues" evidence="3">
    <location>
        <begin position="76"/>
        <end position="87"/>
    </location>
</feature>
<keyword evidence="4" id="KW-0472">Membrane</keyword>
<feature type="coiled-coil region" evidence="2">
    <location>
        <begin position="126"/>
        <end position="160"/>
    </location>
</feature>
<evidence type="ECO:0000256" key="1">
    <source>
        <dbReference type="ARBA" id="ARBA00022734"/>
    </source>
</evidence>
<feature type="compositionally biased region" description="Basic and acidic residues" evidence="3">
    <location>
        <begin position="180"/>
        <end position="196"/>
    </location>
</feature>
<keyword evidence="2" id="KW-0175">Coiled coil</keyword>
<evidence type="ECO:0000256" key="2">
    <source>
        <dbReference type="SAM" id="Coils"/>
    </source>
</evidence>
<evidence type="ECO:0000313" key="5">
    <source>
        <dbReference type="EMBL" id="EEN66770.1"/>
    </source>
</evidence>
<dbReference type="AlphaFoldDB" id="C3XY85"/>
<protein>
    <submittedName>
        <fullName evidence="5">Uncharacterized protein</fullName>
    </submittedName>
</protein>
<dbReference type="PANTHER" id="PTHR22799">
    <property type="entry name" value="TETRANECTIN-RELATED"/>
    <property type="match status" value="1"/>
</dbReference>
<feature type="compositionally biased region" description="Polar residues" evidence="3">
    <location>
        <begin position="12"/>
        <end position="21"/>
    </location>
</feature>
<keyword evidence="4" id="KW-1133">Transmembrane helix</keyword>
<feature type="region of interest" description="Disordered" evidence="3">
    <location>
        <begin position="1"/>
        <end position="91"/>
    </location>
</feature>
<feature type="region of interest" description="Disordered" evidence="3">
    <location>
        <begin position="180"/>
        <end position="202"/>
    </location>
</feature>
<dbReference type="InParanoid" id="C3XY85"/>
<accession>C3XY85</accession>
<dbReference type="PANTHER" id="PTHR22799:SF6">
    <property type="entry name" value="C-TYPE LECTIN DOMAIN FAMILY 4 MEMBER M-LIKE"/>
    <property type="match status" value="1"/>
</dbReference>
<feature type="transmembrane region" description="Helical" evidence="4">
    <location>
        <begin position="99"/>
        <end position="120"/>
    </location>
</feature>
<proteinExistence type="predicted"/>
<evidence type="ECO:0000256" key="4">
    <source>
        <dbReference type="SAM" id="Phobius"/>
    </source>
</evidence>
<organism>
    <name type="scientific">Branchiostoma floridae</name>
    <name type="common">Florida lancelet</name>
    <name type="synonym">Amphioxus</name>
    <dbReference type="NCBI Taxonomy" id="7739"/>
    <lineage>
        <taxon>Eukaryota</taxon>
        <taxon>Metazoa</taxon>
        <taxon>Chordata</taxon>
        <taxon>Cephalochordata</taxon>
        <taxon>Leptocardii</taxon>
        <taxon>Amphioxiformes</taxon>
        <taxon>Branchiostomatidae</taxon>
        <taxon>Branchiostoma</taxon>
    </lineage>
</organism>
<dbReference type="InterPro" id="IPR051663">
    <property type="entry name" value="CLec_Tetranectin-domain"/>
</dbReference>
<sequence>MYEQAEPVRTPSIGSDSGQTSGPPPHPPPVNQCGSRGRVRHGNGADEWQGDRETSTDTYEEAEAVKRSATYTSAERTSRDGESDRRAPFSFTRPHRGSMAAGIAVLLGLLAVALAPLTYFTNKKEISELTVTFDALKRDLDNERNLYAALEQRLHEMSKTPGNAIRNVIVPYQDHPELQEKRESWDKLDPREKREPWGQLALPEKREPWGQLALWERTGHPDQLGPEG</sequence>
<evidence type="ECO:0000256" key="3">
    <source>
        <dbReference type="SAM" id="MobiDB-lite"/>
    </source>
</evidence>
<keyword evidence="4" id="KW-0812">Transmembrane</keyword>
<reference evidence="5" key="1">
    <citation type="journal article" date="2008" name="Nature">
        <title>The amphioxus genome and the evolution of the chordate karyotype.</title>
        <authorList>
            <consortium name="US DOE Joint Genome Institute (JGI-PGF)"/>
            <person name="Putnam N.H."/>
            <person name="Butts T."/>
            <person name="Ferrier D.E.K."/>
            <person name="Furlong R.F."/>
            <person name="Hellsten U."/>
            <person name="Kawashima T."/>
            <person name="Robinson-Rechavi M."/>
            <person name="Shoguchi E."/>
            <person name="Terry A."/>
            <person name="Yu J.-K."/>
            <person name="Benito-Gutierrez E.L."/>
            <person name="Dubchak I."/>
            <person name="Garcia-Fernandez J."/>
            <person name="Gibson-Brown J.J."/>
            <person name="Grigoriev I.V."/>
            <person name="Horton A.C."/>
            <person name="de Jong P.J."/>
            <person name="Jurka J."/>
            <person name="Kapitonov V.V."/>
            <person name="Kohara Y."/>
            <person name="Kuroki Y."/>
            <person name="Lindquist E."/>
            <person name="Lucas S."/>
            <person name="Osoegawa K."/>
            <person name="Pennacchio L.A."/>
            <person name="Salamov A.A."/>
            <person name="Satou Y."/>
            <person name="Sauka-Spengler T."/>
            <person name="Schmutz J."/>
            <person name="Shin-I T."/>
            <person name="Toyoda A."/>
            <person name="Bronner-Fraser M."/>
            <person name="Fujiyama A."/>
            <person name="Holland L.Z."/>
            <person name="Holland P.W.H."/>
            <person name="Satoh N."/>
            <person name="Rokhsar D.S."/>
        </authorList>
    </citation>
    <scope>NUCLEOTIDE SEQUENCE [LARGE SCALE GENOMIC DNA]</scope>
    <source>
        <strain evidence="5">S238N-H82</strain>
        <tissue evidence="5">Testes</tissue>
    </source>
</reference>
<dbReference type="GO" id="GO:0030246">
    <property type="term" value="F:carbohydrate binding"/>
    <property type="evidence" value="ECO:0007669"/>
    <property type="project" value="UniProtKB-KW"/>
</dbReference>
<name>C3XY85_BRAFL</name>
<dbReference type="EMBL" id="GG666473">
    <property type="protein sequence ID" value="EEN66770.1"/>
    <property type="molecule type" value="Genomic_DNA"/>
</dbReference>